<proteinExistence type="predicted"/>
<reference evidence="1" key="1">
    <citation type="submission" date="2020-02" db="EMBL/GenBank/DDBJ databases">
        <authorList>
            <person name="Meier V. D."/>
        </authorList>
    </citation>
    <scope>NUCLEOTIDE SEQUENCE</scope>
    <source>
        <strain evidence="1">AVDCRST_MAG68</strain>
    </source>
</reference>
<sequence>MAVGMVMVLAAVASGAEAQGVRGQVWAADGSSVAGLRVEVSGGAWADSAVTDAAGRFAVARGAEAGDDSLRVVVDAADPAERVFHPSVAVVAKAQGDDEVRMVLVPRRWKIAGGSLAGSVVPVSVVRGFTPTCRGCASGFFRRAVANLAGARSSTVPAWRPGSFPLRVAFDHEYTSERITGRDSAAFWRDAAELESLVGMRLFRPARFVDTEPGEDHDPDDVVLVWVERGLRAAGLGSVTYSGGGDIGYGAVRLHNTISFTRSQVPGLIAHELVHTLGVGHTCSWYSVMADVTICPLQRSPAPTAEDVAYLQVHLAMGRLQRDHRARWGLDAALRGEQEMRVPNTTLAGMK</sequence>
<evidence type="ECO:0000313" key="1">
    <source>
        <dbReference type="EMBL" id="CAA9298182.1"/>
    </source>
</evidence>
<dbReference type="AlphaFoldDB" id="A0A6J4K7F4"/>
<dbReference type="SUPFAM" id="SSF55486">
    <property type="entry name" value="Metalloproteases ('zincins'), catalytic domain"/>
    <property type="match status" value="1"/>
</dbReference>
<accession>A0A6J4K7F4</accession>
<organism evidence="1">
    <name type="scientific">uncultured Gemmatimonadota bacterium</name>
    <dbReference type="NCBI Taxonomy" id="203437"/>
    <lineage>
        <taxon>Bacteria</taxon>
        <taxon>Pseudomonadati</taxon>
        <taxon>Gemmatimonadota</taxon>
        <taxon>environmental samples</taxon>
    </lineage>
</organism>
<dbReference type="EMBL" id="CADCTW010000015">
    <property type="protein sequence ID" value="CAA9298182.1"/>
    <property type="molecule type" value="Genomic_DNA"/>
</dbReference>
<name>A0A6J4K7F4_9BACT</name>
<gene>
    <name evidence="1" type="ORF">AVDCRST_MAG68-187</name>
</gene>
<protein>
    <submittedName>
        <fullName evidence="1">Uncharacterized protein</fullName>
    </submittedName>
</protein>